<comment type="caution">
    <text evidence="3">The sequence shown here is derived from an EMBL/GenBank/DDBJ whole genome shotgun (WGS) entry which is preliminary data.</text>
</comment>
<feature type="transmembrane region" description="Helical" evidence="2">
    <location>
        <begin position="16"/>
        <end position="35"/>
    </location>
</feature>
<evidence type="ECO:0000313" key="4">
    <source>
        <dbReference type="Proteomes" id="UP000190750"/>
    </source>
</evidence>
<organism evidence="3 4">
    <name type="scientific">Rhodoferax fermentans</name>
    <dbReference type="NCBI Taxonomy" id="28066"/>
    <lineage>
        <taxon>Bacteria</taxon>
        <taxon>Pseudomonadati</taxon>
        <taxon>Pseudomonadota</taxon>
        <taxon>Betaproteobacteria</taxon>
        <taxon>Burkholderiales</taxon>
        <taxon>Comamonadaceae</taxon>
        <taxon>Rhodoferax</taxon>
    </lineage>
</organism>
<dbReference type="Proteomes" id="UP000190750">
    <property type="component" value="Unassembled WGS sequence"/>
</dbReference>
<keyword evidence="2" id="KW-1133">Transmembrane helix</keyword>
<dbReference type="EMBL" id="MTJN01000002">
    <property type="protein sequence ID" value="OOV07428.1"/>
    <property type="molecule type" value="Genomic_DNA"/>
</dbReference>
<dbReference type="STRING" id="28066.RF819_12435"/>
<keyword evidence="4" id="KW-1185">Reference proteome</keyword>
<feature type="compositionally biased region" description="Basic residues" evidence="1">
    <location>
        <begin position="48"/>
        <end position="60"/>
    </location>
</feature>
<gene>
    <name evidence="3" type="ORF">RF819_12435</name>
</gene>
<evidence type="ECO:0000256" key="1">
    <source>
        <dbReference type="SAM" id="MobiDB-lite"/>
    </source>
</evidence>
<accession>A0A1T1AU01</accession>
<feature type="region of interest" description="Disordered" evidence="1">
    <location>
        <begin position="46"/>
        <end position="80"/>
    </location>
</feature>
<reference evidence="3 4" key="1">
    <citation type="submission" date="2017-01" db="EMBL/GenBank/DDBJ databases">
        <title>Genome sequencing of Rhodoferax fermentans JCM 7819.</title>
        <authorList>
            <person name="Kim Y.J."/>
            <person name="Farh M.E.-A."/>
            <person name="Yang D.-C."/>
        </authorList>
    </citation>
    <scope>NUCLEOTIDE SEQUENCE [LARGE SCALE GENOMIC DNA]</scope>
    <source>
        <strain evidence="3 4">JCM 7819</strain>
    </source>
</reference>
<protein>
    <submittedName>
        <fullName evidence="3">Uncharacterized protein</fullName>
    </submittedName>
</protein>
<name>A0A1T1AU01_RHOFE</name>
<evidence type="ECO:0000313" key="3">
    <source>
        <dbReference type="EMBL" id="OOV07428.1"/>
    </source>
</evidence>
<dbReference type="AlphaFoldDB" id="A0A1T1AU01"/>
<proteinExistence type="predicted"/>
<sequence>MFKPTEKEPAMSHVSLFNLIATFGIVFAIVFAIWVHRQTRQIQDTIHRMRTRRQGLRRGRSTQGARAGYGGHGGRGLRKH</sequence>
<evidence type="ECO:0000256" key="2">
    <source>
        <dbReference type="SAM" id="Phobius"/>
    </source>
</evidence>
<keyword evidence="2" id="KW-0812">Transmembrane</keyword>
<keyword evidence="2" id="KW-0472">Membrane</keyword>